<evidence type="ECO:0000313" key="3">
    <source>
        <dbReference type="Proteomes" id="UP000177122"/>
    </source>
</evidence>
<evidence type="ECO:0000256" key="1">
    <source>
        <dbReference type="SAM" id="MobiDB-lite"/>
    </source>
</evidence>
<gene>
    <name evidence="2" type="ORF">A2845_05765</name>
</gene>
<feature type="region of interest" description="Disordered" evidence="1">
    <location>
        <begin position="97"/>
        <end position="162"/>
    </location>
</feature>
<dbReference type="Proteomes" id="UP000177122">
    <property type="component" value="Unassembled WGS sequence"/>
</dbReference>
<feature type="compositionally biased region" description="Basic and acidic residues" evidence="1">
    <location>
        <begin position="146"/>
        <end position="162"/>
    </location>
</feature>
<organism evidence="2 3">
    <name type="scientific">Candidatus Lloydbacteria bacterium RIFCSPHIGHO2_01_FULL_49_22</name>
    <dbReference type="NCBI Taxonomy" id="1798658"/>
    <lineage>
        <taxon>Bacteria</taxon>
        <taxon>Candidatus Lloydiibacteriota</taxon>
    </lineage>
</organism>
<accession>A0A1G2CXW6</accession>
<protein>
    <submittedName>
        <fullName evidence="2">Uncharacterized protein</fullName>
    </submittedName>
</protein>
<dbReference type="AlphaFoldDB" id="A0A1G2CXW6"/>
<sequence>MSFNERETLRISAFRVSEAKKTKGRLLAWAEAEKPPLVTFVKELSAAGFDYSHDDRNAAVYVCEGVEIRAFGGAINPPEANGKRFTANLNREQLMAKSRREELARNRAHAPETAADRAKRESDRVARRLERQSAQPKKGFGGSTDPHGKGKDKGDKKNGKKK</sequence>
<feature type="compositionally biased region" description="Basic and acidic residues" evidence="1">
    <location>
        <begin position="114"/>
        <end position="131"/>
    </location>
</feature>
<reference evidence="2 3" key="1">
    <citation type="journal article" date="2016" name="Nat. Commun.">
        <title>Thousands of microbial genomes shed light on interconnected biogeochemical processes in an aquifer system.</title>
        <authorList>
            <person name="Anantharaman K."/>
            <person name="Brown C.T."/>
            <person name="Hug L.A."/>
            <person name="Sharon I."/>
            <person name="Castelle C.J."/>
            <person name="Probst A.J."/>
            <person name="Thomas B.C."/>
            <person name="Singh A."/>
            <person name="Wilkins M.J."/>
            <person name="Karaoz U."/>
            <person name="Brodie E.L."/>
            <person name="Williams K.H."/>
            <person name="Hubbard S.S."/>
            <person name="Banfield J.F."/>
        </authorList>
    </citation>
    <scope>NUCLEOTIDE SEQUENCE [LARGE SCALE GENOMIC DNA]</scope>
</reference>
<proteinExistence type="predicted"/>
<dbReference type="EMBL" id="MHLI01000010">
    <property type="protein sequence ID" value="OGZ05491.1"/>
    <property type="molecule type" value="Genomic_DNA"/>
</dbReference>
<name>A0A1G2CXW6_9BACT</name>
<comment type="caution">
    <text evidence="2">The sequence shown here is derived from an EMBL/GenBank/DDBJ whole genome shotgun (WGS) entry which is preliminary data.</text>
</comment>
<evidence type="ECO:0000313" key="2">
    <source>
        <dbReference type="EMBL" id="OGZ05491.1"/>
    </source>
</evidence>